<evidence type="ECO:0000256" key="2">
    <source>
        <dbReference type="SAM" id="Phobius"/>
    </source>
</evidence>
<reference evidence="3 5" key="1">
    <citation type="submission" date="2008-03" db="EMBL/GenBank/DDBJ databases">
        <title>Annotation of Ixodes scapularis.</title>
        <authorList>
            <consortium name="Ixodes scapularis Genome Project Consortium"/>
            <person name="Caler E."/>
            <person name="Hannick L.I."/>
            <person name="Bidwell S."/>
            <person name="Joardar V."/>
            <person name="Thiagarajan M."/>
            <person name="Amedeo P."/>
            <person name="Galinsky K.J."/>
            <person name="Schobel S."/>
            <person name="Inman J."/>
            <person name="Hostetler J."/>
            <person name="Miller J."/>
            <person name="Hammond M."/>
            <person name="Megy K."/>
            <person name="Lawson D."/>
            <person name="Kodira C."/>
            <person name="Sutton G."/>
            <person name="Meyer J."/>
            <person name="Hill C.A."/>
            <person name="Birren B."/>
            <person name="Nene V."/>
            <person name="Collins F."/>
            <person name="Alarcon-Chaidez F."/>
            <person name="Wikel S."/>
            <person name="Strausberg R."/>
        </authorList>
    </citation>
    <scope>NUCLEOTIDE SEQUENCE [LARGE SCALE GENOMIC DNA]</scope>
    <source>
        <strain evidence="5">Wikel</strain>
        <strain evidence="3">Wikel colony</strain>
    </source>
</reference>
<name>B7PPE1_IXOSC</name>
<feature type="region of interest" description="Disordered" evidence="1">
    <location>
        <begin position="1"/>
        <end position="20"/>
    </location>
</feature>
<dbReference type="HOGENOM" id="CLU_2815298_0_0_1"/>
<accession>B7PPE1</accession>
<evidence type="ECO:0000313" key="5">
    <source>
        <dbReference type="Proteomes" id="UP000001555"/>
    </source>
</evidence>
<protein>
    <submittedName>
        <fullName evidence="3 4">Uncharacterized protein</fullName>
    </submittedName>
</protein>
<dbReference type="Proteomes" id="UP000001555">
    <property type="component" value="Unassembled WGS sequence"/>
</dbReference>
<keyword evidence="2" id="KW-0472">Membrane</keyword>
<evidence type="ECO:0000313" key="3">
    <source>
        <dbReference type="EMBL" id="EEC08463.1"/>
    </source>
</evidence>
<keyword evidence="2" id="KW-1133">Transmembrane helix</keyword>
<evidence type="ECO:0000313" key="4">
    <source>
        <dbReference type="EnsemblMetazoa" id="ISCW006312-PA"/>
    </source>
</evidence>
<dbReference type="InParanoid" id="B7PPE1"/>
<dbReference type="VEuPathDB" id="VectorBase:ISCW006312"/>
<organism>
    <name type="scientific">Ixodes scapularis</name>
    <name type="common">Black-legged tick</name>
    <name type="synonym">Deer tick</name>
    <dbReference type="NCBI Taxonomy" id="6945"/>
    <lineage>
        <taxon>Eukaryota</taxon>
        <taxon>Metazoa</taxon>
        <taxon>Ecdysozoa</taxon>
        <taxon>Arthropoda</taxon>
        <taxon>Chelicerata</taxon>
        <taxon>Arachnida</taxon>
        <taxon>Acari</taxon>
        <taxon>Parasitiformes</taxon>
        <taxon>Ixodida</taxon>
        <taxon>Ixodoidea</taxon>
        <taxon>Ixodidae</taxon>
        <taxon>Ixodinae</taxon>
        <taxon>Ixodes</taxon>
    </lineage>
</organism>
<keyword evidence="2" id="KW-0812">Transmembrane</keyword>
<reference evidence="4" key="2">
    <citation type="submission" date="2020-05" db="UniProtKB">
        <authorList>
            <consortium name="EnsemblMetazoa"/>
        </authorList>
    </citation>
    <scope>IDENTIFICATION</scope>
    <source>
        <strain evidence="4">wikel</strain>
    </source>
</reference>
<proteinExistence type="predicted"/>
<dbReference type="EMBL" id="ABJB010471022">
    <property type="status" value="NOT_ANNOTATED_CDS"/>
    <property type="molecule type" value="Genomic_DNA"/>
</dbReference>
<feature type="transmembrane region" description="Helical" evidence="2">
    <location>
        <begin position="20"/>
        <end position="45"/>
    </location>
</feature>
<dbReference type="VEuPathDB" id="VectorBase:ISCI006312"/>
<dbReference type="PaxDb" id="6945-B7PPE1"/>
<sequence length="67" mass="7252">MCEPPTREMVSLGSEPPPQSASGVVAAVLVVGLLFVVVMGLAYFIDVDWSPHRQPHQFNSTGNWTTP</sequence>
<dbReference type="EMBL" id="DS757417">
    <property type="protein sequence ID" value="EEC08463.1"/>
    <property type="molecule type" value="Genomic_DNA"/>
</dbReference>
<gene>
    <name evidence="3" type="ORF">IscW_ISCW006312</name>
</gene>
<dbReference type="AlphaFoldDB" id="B7PPE1"/>
<evidence type="ECO:0000256" key="1">
    <source>
        <dbReference type="SAM" id="MobiDB-lite"/>
    </source>
</evidence>
<dbReference type="EnsemblMetazoa" id="ISCW006312-RA">
    <property type="protein sequence ID" value="ISCW006312-PA"/>
    <property type="gene ID" value="ISCW006312"/>
</dbReference>
<keyword evidence="5" id="KW-1185">Reference proteome</keyword>